<dbReference type="GO" id="GO:0003700">
    <property type="term" value="F:DNA-binding transcription factor activity"/>
    <property type="evidence" value="ECO:0007669"/>
    <property type="project" value="InterPro"/>
</dbReference>
<evidence type="ECO:0000313" key="3">
    <source>
        <dbReference type="EMBL" id="EXU79163.1"/>
    </source>
</evidence>
<dbReference type="InterPro" id="IPR000847">
    <property type="entry name" value="LysR_HTH_N"/>
</dbReference>
<dbReference type="PATRIC" id="fig|1457173.3.peg.2900"/>
<feature type="domain" description="PBP" evidence="2">
    <location>
        <begin position="143"/>
        <end position="326"/>
    </location>
</feature>
<dbReference type="InterPro" id="IPR024370">
    <property type="entry name" value="PBP_domain"/>
</dbReference>
<dbReference type="SUPFAM" id="SSF53850">
    <property type="entry name" value="Periplasmic binding protein-like II"/>
    <property type="match status" value="1"/>
</dbReference>
<sequence>MHRIQLHYSLQDSASSHIIQHPLLDMLQAVADQGSISGAARVLGLSYRHVWGALKKWEAQLGREVILWGKGHSAQLNPFGLRLLLTERQAQARLAPHIEAVQAELERTYALGYDEHTPILSLHASYDSAYSLLRQFAGAHPQHAVHLDLTPCVSVDALRALHEGRTTLAGFHVLQAAGKHSMAAHIYKPLLHLQHYRFIRLGLRAQGLIVAAGNPHQLHSLQDVARQQVRFVNRPLGTGTRVVLADLMAQAQLQPGDILGFDDEEPSHNAVAQAVAQGQADVGLGIASAAQAKGLDFIPLCQEHDLLVCHATLLQHPALQALCTLLRTPAWQNRLHSQGGHDSTGCGDIYTLDQCLPWWTCAPATTAANT</sequence>
<comment type="caution">
    <text evidence="3">The sequence shown here is derived from an EMBL/GenBank/DDBJ whole genome shotgun (WGS) entry which is preliminary data.</text>
</comment>
<dbReference type="Gene3D" id="1.10.10.10">
    <property type="entry name" value="Winged helix-like DNA-binding domain superfamily/Winged helix DNA-binding domain"/>
    <property type="match status" value="1"/>
</dbReference>
<dbReference type="SUPFAM" id="SSF46785">
    <property type="entry name" value="Winged helix' DNA-binding domain"/>
    <property type="match status" value="1"/>
</dbReference>
<reference evidence="3 4" key="1">
    <citation type="submission" date="2014-01" db="EMBL/GenBank/DDBJ databases">
        <title>Interspecies Systems Biology Uncovers Metabolites Affecting C. elegans Gene Expression and Life History Traits.</title>
        <authorList>
            <person name="Watson E."/>
            <person name="Macneil L.T."/>
            <person name="Ritter A.D."/>
            <person name="Yilmaz L.S."/>
            <person name="Rosebrock A.P."/>
            <person name="Caudy A.A."/>
            <person name="Walhout A.J."/>
        </authorList>
    </citation>
    <scope>NUCLEOTIDE SEQUENCE [LARGE SCALE GENOMIC DNA]</scope>
    <source>
        <strain evidence="3 4">DA1877</strain>
    </source>
</reference>
<dbReference type="Pfam" id="PF12727">
    <property type="entry name" value="PBP_like"/>
    <property type="match status" value="1"/>
</dbReference>
<dbReference type="Proteomes" id="UP000020766">
    <property type="component" value="Unassembled WGS sequence"/>
</dbReference>
<dbReference type="Gene3D" id="3.40.190.10">
    <property type="entry name" value="Periplasmic binding protein-like II"/>
    <property type="match status" value="1"/>
</dbReference>
<proteinExistence type="predicted"/>
<organism evidence="3 4">
    <name type="scientific">Comamonas aquatica DA1877</name>
    <dbReference type="NCBI Taxonomy" id="1457173"/>
    <lineage>
        <taxon>Bacteria</taxon>
        <taxon>Pseudomonadati</taxon>
        <taxon>Pseudomonadota</taxon>
        <taxon>Betaproteobacteria</taxon>
        <taxon>Burkholderiales</taxon>
        <taxon>Comamonadaceae</taxon>
        <taxon>Comamonas</taxon>
    </lineage>
</organism>
<accession>A0A014NID5</accession>
<name>A0A014NID5_9BURK</name>
<dbReference type="Pfam" id="PF00126">
    <property type="entry name" value="HTH_1"/>
    <property type="match status" value="1"/>
</dbReference>
<protein>
    <submittedName>
        <fullName evidence="3">LysR family transcriptional regulator</fullName>
    </submittedName>
</protein>
<dbReference type="RefSeq" id="WP_043385803.1">
    <property type="nucleotide sequence ID" value="NZ_JBOK01000019.1"/>
</dbReference>
<dbReference type="PANTHER" id="PTHR38431:SF1">
    <property type="entry name" value="BLL2305 PROTEIN"/>
    <property type="match status" value="1"/>
</dbReference>
<feature type="domain" description="HTH lysR-type" evidence="1">
    <location>
        <begin position="24"/>
        <end position="80"/>
    </location>
</feature>
<dbReference type="InterPro" id="IPR036388">
    <property type="entry name" value="WH-like_DNA-bd_sf"/>
</dbReference>
<dbReference type="AlphaFoldDB" id="A0A014NID5"/>
<dbReference type="InterPro" id="IPR036390">
    <property type="entry name" value="WH_DNA-bd_sf"/>
</dbReference>
<dbReference type="EMBL" id="JBOK01000019">
    <property type="protein sequence ID" value="EXU79163.1"/>
    <property type="molecule type" value="Genomic_DNA"/>
</dbReference>
<evidence type="ECO:0000313" key="4">
    <source>
        <dbReference type="Proteomes" id="UP000020766"/>
    </source>
</evidence>
<gene>
    <name evidence="3" type="ORF">AX13_06090</name>
</gene>
<evidence type="ECO:0000259" key="2">
    <source>
        <dbReference type="Pfam" id="PF12727"/>
    </source>
</evidence>
<dbReference type="PANTHER" id="PTHR38431">
    <property type="entry name" value="BLL2305 PROTEIN"/>
    <property type="match status" value="1"/>
</dbReference>
<dbReference type="STRING" id="225991.MA05_07215"/>
<evidence type="ECO:0000259" key="1">
    <source>
        <dbReference type="Pfam" id="PF00126"/>
    </source>
</evidence>
<keyword evidence="4" id="KW-1185">Reference proteome</keyword>